<protein>
    <submittedName>
        <fullName evidence="1">Uncharacterized protein</fullName>
    </submittedName>
</protein>
<dbReference type="Proteomes" id="UP001157946">
    <property type="component" value="Unassembled WGS sequence"/>
</dbReference>
<gene>
    <name evidence="1" type="ORF">SAMN06265361_10155</name>
</gene>
<reference evidence="1" key="1">
    <citation type="submission" date="2017-05" db="EMBL/GenBank/DDBJ databases">
        <authorList>
            <person name="Varghese N."/>
            <person name="Submissions S."/>
        </authorList>
    </citation>
    <scope>NUCLEOTIDE SEQUENCE</scope>
    <source>
        <strain evidence="1">DSM 45262</strain>
    </source>
</reference>
<proteinExistence type="predicted"/>
<evidence type="ECO:0000313" key="1">
    <source>
        <dbReference type="EMBL" id="SMP00279.1"/>
    </source>
</evidence>
<name>A0AA45WI92_9BACL</name>
<dbReference type="NCBIfam" id="NF041591">
    <property type="entry name" value="CxxC_VVA0879"/>
    <property type="match status" value="1"/>
</dbReference>
<dbReference type="InterPro" id="IPR048166">
    <property type="entry name" value="VVA0879-like"/>
</dbReference>
<keyword evidence="2" id="KW-1185">Reference proteome</keyword>
<dbReference type="AlphaFoldDB" id="A0AA45WI92"/>
<dbReference type="EMBL" id="FXTU01000001">
    <property type="protein sequence ID" value="SMP00279.1"/>
    <property type="molecule type" value="Genomic_DNA"/>
</dbReference>
<dbReference type="RefSeq" id="WP_425436587.1">
    <property type="nucleotide sequence ID" value="NZ_FXTU01000001.1"/>
</dbReference>
<comment type="caution">
    <text evidence="1">The sequence shown here is derived from an EMBL/GenBank/DDBJ whole genome shotgun (WGS) entry which is preliminary data.</text>
</comment>
<accession>A0AA45WI92</accession>
<evidence type="ECO:0000313" key="2">
    <source>
        <dbReference type="Proteomes" id="UP001157946"/>
    </source>
</evidence>
<organism evidence="1 2">
    <name type="scientific">Laceyella tengchongensis</name>
    <dbReference type="NCBI Taxonomy" id="574699"/>
    <lineage>
        <taxon>Bacteria</taxon>
        <taxon>Bacillati</taxon>
        <taxon>Bacillota</taxon>
        <taxon>Bacilli</taxon>
        <taxon>Bacillales</taxon>
        <taxon>Thermoactinomycetaceae</taxon>
        <taxon>Laceyella</taxon>
    </lineage>
</organism>
<sequence>MVTGDESRKATFECPQCGHVQSIEDFINLNLDATRAYKDCLGRYVTNFGCEFTVDSEAGLTDSVRIVVDRNGNEFKVFNFI</sequence>